<dbReference type="Proteomes" id="UP000323506">
    <property type="component" value="Chromosome D11"/>
</dbReference>
<dbReference type="AlphaFoldDB" id="A0A5D2AQW2"/>
<sequence length="105" mass="11506">MASSAHPRRYRYRDRTVTWRGATREGVVPGGGVAQLRGVALARKRYTRAGATRARGKPGSVAAAGAVMLKARVLILCVGLWVFGLRKLGLGFRFRFGFGYRFGFS</sequence>
<keyword evidence="1" id="KW-1133">Transmembrane helix</keyword>
<name>A0A5D2AQW2_GOSDA</name>
<accession>A0A5D2AQW2</accession>
<keyword evidence="3" id="KW-1185">Reference proteome</keyword>
<evidence type="ECO:0000256" key="1">
    <source>
        <dbReference type="SAM" id="Phobius"/>
    </source>
</evidence>
<organism evidence="2 3">
    <name type="scientific">Gossypium darwinii</name>
    <name type="common">Darwin's cotton</name>
    <name type="synonym">Gossypium barbadense var. darwinii</name>
    <dbReference type="NCBI Taxonomy" id="34276"/>
    <lineage>
        <taxon>Eukaryota</taxon>
        <taxon>Viridiplantae</taxon>
        <taxon>Streptophyta</taxon>
        <taxon>Embryophyta</taxon>
        <taxon>Tracheophyta</taxon>
        <taxon>Spermatophyta</taxon>
        <taxon>Magnoliopsida</taxon>
        <taxon>eudicotyledons</taxon>
        <taxon>Gunneridae</taxon>
        <taxon>Pentapetalae</taxon>
        <taxon>rosids</taxon>
        <taxon>malvids</taxon>
        <taxon>Malvales</taxon>
        <taxon>Malvaceae</taxon>
        <taxon>Malvoideae</taxon>
        <taxon>Gossypium</taxon>
    </lineage>
</organism>
<feature type="transmembrane region" description="Helical" evidence="1">
    <location>
        <begin position="61"/>
        <end position="85"/>
    </location>
</feature>
<keyword evidence="1" id="KW-0472">Membrane</keyword>
<keyword evidence="1" id="KW-0812">Transmembrane</keyword>
<dbReference type="EMBL" id="CM017711">
    <property type="protein sequence ID" value="TYG47261.1"/>
    <property type="molecule type" value="Genomic_DNA"/>
</dbReference>
<proteinExistence type="predicted"/>
<gene>
    <name evidence="2" type="ORF">ES288_D11G324500v1</name>
</gene>
<reference evidence="2 3" key="1">
    <citation type="submission" date="2019-06" db="EMBL/GenBank/DDBJ databases">
        <title>WGS assembly of Gossypium darwinii.</title>
        <authorList>
            <person name="Chen Z.J."/>
            <person name="Sreedasyam A."/>
            <person name="Ando A."/>
            <person name="Song Q."/>
            <person name="De L."/>
            <person name="Hulse-Kemp A."/>
            <person name="Ding M."/>
            <person name="Ye W."/>
            <person name="Kirkbride R."/>
            <person name="Jenkins J."/>
            <person name="Plott C."/>
            <person name="Lovell J."/>
            <person name="Lin Y.-M."/>
            <person name="Vaughn R."/>
            <person name="Liu B."/>
            <person name="Li W."/>
            <person name="Simpson S."/>
            <person name="Scheffler B."/>
            <person name="Saski C."/>
            <person name="Grover C."/>
            <person name="Hu G."/>
            <person name="Conover J."/>
            <person name="Carlson J."/>
            <person name="Shu S."/>
            <person name="Boston L."/>
            <person name="Williams M."/>
            <person name="Peterson D."/>
            <person name="Mcgee K."/>
            <person name="Jones D."/>
            <person name="Wendel J."/>
            <person name="Stelly D."/>
            <person name="Grimwood J."/>
            <person name="Schmutz J."/>
        </authorList>
    </citation>
    <scope>NUCLEOTIDE SEQUENCE [LARGE SCALE GENOMIC DNA]</scope>
    <source>
        <strain evidence="2">1808015.09</strain>
    </source>
</reference>
<evidence type="ECO:0000313" key="2">
    <source>
        <dbReference type="EMBL" id="TYG47261.1"/>
    </source>
</evidence>
<protein>
    <submittedName>
        <fullName evidence="2">Uncharacterized protein</fullName>
    </submittedName>
</protein>
<evidence type="ECO:0000313" key="3">
    <source>
        <dbReference type="Proteomes" id="UP000323506"/>
    </source>
</evidence>